<gene>
    <name evidence="1" type="ORF">TU35_009715</name>
</gene>
<name>A0ACC6V3T2_9CREN</name>
<evidence type="ECO:0000313" key="1">
    <source>
        <dbReference type="EMBL" id="MFB6491488.1"/>
    </source>
</evidence>
<protein>
    <submittedName>
        <fullName evidence="1">ATP-binding cassette domain-containing protein</fullName>
    </submittedName>
</protein>
<comment type="caution">
    <text evidence="1">The sequence shown here is derived from an EMBL/GenBank/DDBJ whole genome shotgun (WGS) entry which is preliminary data.</text>
</comment>
<keyword evidence="1" id="KW-0547">Nucleotide-binding</keyword>
<organism evidence="1 2">
    <name type="scientific">Thermoproteus sp. AZ2</name>
    <dbReference type="NCBI Taxonomy" id="1609232"/>
    <lineage>
        <taxon>Archaea</taxon>
        <taxon>Thermoproteota</taxon>
        <taxon>Thermoprotei</taxon>
        <taxon>Thermoproteales</taxon>
        <taxon>Thermoproteaceae</taxon>
        <taxon>Thermoproteus</taxon>
    </lineage>
</organism>
<sequence>MMEEAKKALKELQVELDVNARIENLSGGQRQAVAIARALFRGAKLLLLDEPIANLSATEAAAVIDLIHKAKEKAGVLVIIHDIPQAYEVADRIYLIDRGKILLETEKRKTTPEDIERFIVEMSEKAEKAVE</sequence>
<evidence type="ECO:0000313" key="2">
    <source>
        <dbReference type="Proteomes" id="UP000033636"/>
    </source>
</evidence>
<keyword evidence="1" id="KW-0067">ATP-binding</keyword>
<dbReference type="Proteomes" id="UP000033636">
    <property type="component" value="Unassembled WGS sequence"/>
</dbReference>
<proteinExistence type="predicted"/>
<dbReference type="EMBL" id="JZWT02000038">
    <property type="protein sequence ID" value="MFB6491488.1"/>
    <property type="molecule type" value="Genomic_DNA"/>
</dbReference>
<reference evidence="1" key="1">
    <citation type="submission" date="2024-07" db="EMBL/GenBank/DDBJ databases">
        <title>Metagenome and Metagenome-Assembled Genomes of Archaea from a hot spring from the geothermal field of Los Azufres, Mexico.</title>
        <authorList>
            <person name="Marin-Paredes R."/>
            <person name="Martinez-Romero E."/>
            <person name="Servin-Garciduenas L.E."/>
        </authorList>
    </citation>
    <scope>NUCLEOTIDE SEQUENCE</scope>
</reference>
<accession>A0ACC6V3T2</accession>